<dbReference type="Proteomes" id="UP000321055">
    <property type="component" value="Unassembled WGS sequence"/>
</dbReference>
<comment type="caution">
    <text evidence="1">The sequence shown here is derived from an EMBL/GenBank/DDBJ whole genome shotgun (WGS) entry which is preliminary data.</text>
</comment>
<dbReference type="AlphaFoldDB" id="A0A5C7VYS6"/>
<protein>
    <submittedName>
        <fullName evidence="1">DUF4154 domain-containing protein</fullName>
    </submittedName>
</protein>
<organism evidence="1 2">
    <name type="scientific">Nitrosomonas oligotropha</name>
    <dbReference type="NCBI Taxonomy" id="42354"/>
    <lineage>
        <taxon>Bacteria</taxon>
        <taxon>Pseudomonadati</taxon>
        <taxon>Pseudomonadota</taxon>
        <taxon>Betaproteobacteria</taxon>
        <taxon>Nitrosomonadales</taxon>
        <taxon>Nitrosomonadaceae</taxon>
        <taxon>Nitrosomonas</taxon>
    </lineage>
</organism>
<evidence type="ECO:0000313" key="2">
    <source>
        <dbReference type="Proteomes" id="UP000321055"/>
    </source>
</evidence>
<accession>A0A5C7VYS6</accession>
<dbReference type="Pfam" id="PF13689">
    <property type="entry name" value="DUF4154"/>
    <property type="match status" value="1"/>
</dbReference>
<proteinExistence type="predicted"/>
<dbReference type="InterPro" id="IPR025293">
    <property type="entry name" value="YfiR/HmsC-like"/>
</dbReference>
<gene>
    <name evidence="1" type="ORF">E6Q60_04380</name>
</gene>
<evidence type="ECO:0000313" key="1">
    <source>
        <dbReference type="EMBL" id="TXI29354.1"/>
    </source>
</evidence>
<name>A0A5C7VYS6_9PROT</name>
<reference evidence="1 2" key="1">
    <citation type="submission" date="2018-09" db="EMBL/GenBank/DDBJ databases">
        <title>Metagenome Assembled Genomes from an Advanced Water Purification Facility.</title>
        <authorList>
            <person name="Stamps B.W."/>
            <person name="Spear J.R."/>
        </authorList>
    </citation>
    <scope>NUCLEOTIDE SEQUENCE [LARGE SCALE GENOMIC DNA]</scope>
    <source>
        <strain evidence="1">Bin_54_1</strain>
    </source>
</reference>
<dbReference type="EMBL" id="SSFX01000036">
    <property type="protein sequence ID" value="TXI29354.1"/>
    <property type="molecule type" value="Genomic_DNA"/>
</dbReference>
<sequence>MNIKDDKITFEANLNRTRKAGLNLSSQLLHLATEAHQ</sequence>